<proteinExistence type="predicted"/>
<keyword evidence="5" id="KW-1185">Reference proteome</keyword>
<dbReference type="STRING" id="477680.SAMN05421788_10558"/>
<dbReference type="PANTHER" id="PTHR48111">
    <property type="entry name" value="REGULATOR OF RPOS"/>
    <property type="match status" value="1"/>
</dbReference>
<dbReference type="OrthoDB" id="9787344at2"/>
<dbReference type="GO" id="GO:0005829">
    <property type="term" value="C:cytosol"/>
    <property type="evidence" value="ECO:0007669"/>
    <property type="project" value="TreeGrafter"/>
</dbReference>
<feature type="domain" description="Response regulatory" evidence="3">
    <location>
        <begin position="2"/>
        <end position="115"/>
    </location>
</feature>
<dbReference type="InterPro" id="IPR007492">
    <property type="entry name" value="LytTR_DNA-bd_dom"/>
</dbReference>
<dbReference type="GO" id="GO:0032993">
    <property type="term" value="C:protein-DNA complex"/>
    <property type="evidence" value="ECO:0007669"/>
    <property type="project" value="TreeGrafter"/>
</dbReference>
<reference evidence="5" key="1">
    <citation type="submission" date="2017-01" db="EMBL/GenBank/DDBJ databases">
        <authorList>
            <person name="Varghese N."/>
            <person name="Submissions S."/>
        </authorList>
    </citation>
    <scope>NUCLEOTIDE SEQUENCE [LARGE SCALE GENOMIC DNA]</scope>
    <source>
        <strain evidence="5">DSM 21054</strain>
    </source>
</reference>
<name>A0A173MDG8_9BACT</name>
<evidence type="ECO:0000313" key="4">
    <source>
        <dbReference type="EMBL" id="SIT20754.1"/>
    </source>
</evidence>
<dbReference type="InterPro" id="IPR011006">
    <property type="entry name" value="CheY-like_superfamily"/>
</dbReference>
<dbReference type="EMBL" id="FTOR01000005">
    <property type="protein sequence ID" value="SIT20754.1"/>
    <property type="molecule type" value="Genomic_DNA"/>
</dbReference>
<protein>
    <submittedName>
        <fullName evidence="4">Two component transcriptional regulator, LytTR family</fullName>
    </submittedName>
</protein>
<dbReference type="GO" id="GO:0000976">
    <property type="term" value="F:transcription cis-regulatory region binding"/>
    <property type="evidence" value="ECO:0007669"/>
    <property type="project" value="TreeGrafter"/>
</dbReference>
<dbReference type="RefSeq" id="WP_076379916.1">
    <property type="nucleotide sequence ID" value="NZ_AP017422.1"/>
</dbReference>
<dbReference type="PANTHER" id="PTHR48111:SF69">
    <property type="entry name" value="RESPONSE REGULATOR RECEIVER"/>
    <property type="match status" value="1"/>
</dbReference>
<dbReference type="Proteomes" id="UP000186917">
    <property type="component" value="Unassembled WGS sequence"/>
</dbReference>
<dbReference type="SMART" id="SM00448">
    <property type="entry name" value="REC"/>
    <property type="match status" value="1"/>
</dbReference>
<dbReference type="GO" id="GO:0000156">
    <property type="term" value="F:phosphorelay response regulator activity"/>
    <property type="evidence" value="ECO:0007669"/>
    <property type="project" value="TreeGrafter"/>
</dbReference>
<dbReference type="GO" id="GO:0006355">
    <property type="term" value="P:regulation of DNA-templated transcription"/>
    <property type="evidence" value="ECO:0007669"/>
    <property type="project" value="TreeGrafter"/>
</dbReference>
<dbReference type="InterPro" id="IPR039420">
    <property type="entry name" value="WalR-like"/>
</dbReference>
<dbReference type="Pfam" id="PF04397">
    <property type="entry name" value="LytTR"/>
    <property type="match status" value="1"/>
</dbReference>
<organism evidence="4 5">
    <name type="scientific">Filimonas lacunae</name>
    <dbReference type="NCBI Taxonomy" id="477680"/>
    <lineage>
        <taxon>Bacteria</taxon>
        <taxon>Pseudomonadati</taxon>
        <taxon>Bacteroidota</taxon>
        <taxon>Chitinophagia</taxon>
        <taxon>Chitinophagales</taxon>
        <taxon>Chitinophagaceae</taxon>
        <taxon>Filimonas</taxon>
    </lineage>
</organism>
<dbReference type="SUPFAM" id="SSF52172">
    <property type="entry name" value="CheY-like"/>
    <property type="match status" value="1"/>
</dbReference>
<dbReference type="KEGG" id="fln:FLA_1498"/>
<dbReference type="InterPro" id="IPR001789">
    <property type="entry name" value="Sig_transdc_resp-reg_receiver"/>
</dbReference>
<dbReference type="SMART" id="SM00850">
    <property type="entry name" value="LytTR"/>
    <property type="match status" value="1"/>
</dbReference>
<dbReference type="AlphaFoldDB" id="A0A173MDG8"/>
<gene>
    <name evidence="4" type="ORF">SAMN05421788_10558</name>
</gene>
<feature type="modified residue" description="4-aspartylphosphate" evidence="2">
    <location>
        <position position="55"/>
    </location>
</feature>
<dbReference type="Pfam" id="PF00072">
    <property type="entry name" value="Response_reg"/>
    <property type="match status" value="1"/>
</dbReference>
<evidence type="ECO:0000313" key="5">
    <source>
        <dbReference type="Proteomes" id="UP000186917"/>
    </source>
</evidence>
<evidence type="ECO:0000256" key="2">
    <source>
        <dbReference type="PROSITE-ProRule" id="PRU00169"/>
    </source>
</evidence>
<evidence type="ECO:0000259" key="3">
    <source>
        <dbReference type="PROSITE" id="PS50110"/>
    </source>
</evidence>
<keyword evidence="2" id="KW-0597">Phosphoprotein</keyword>
<accession>A0A173MDG8</accession>
<evidence type="ECO:0000256" key="1">
    <source>
        <dbReference type="ARBA" id="ARBA00023125"/>
    </source>
</evidence>
<keyword evidence="1" id="KW-0238">DNA-binding</keyword>
<dbReference type="Gene3D" id="2.40.50.1020">
    <property type="entry name" value="LytTr DNA-binding domain"/>
    <property type="match status" value="1"/>
</dbReference>
<sequence>MNIVIIEDERLVAEDLEESITSIVQEPTVITQLHSVKEAVKYFKSHPAPDLIFSDIQLGDGLSFDIFEQVPVTAPVIFCTAFDEYAITAFRTNSIDYILKPYSVAAIEAALLKYQQFKEVFTPPQAASYKELIHLLHTQQASTANTSVLVHFQDKIIPVKTEDIALFYLEKEVIHLRTFNGKIYFPNKNLEELEKATGFQFFRANRQVLISRKAIIDASSFFSRKLSLNLTIEFPERITVSKNRIPAFLEWLSKS</sequence>
<dbReference type="PROSITE" id="PS50110">
    <property type="entry name" value="RESPONSE_REGULATORY"/>
    <property type="match status" value="1"/>
</dbReference>
<dbReference type="Gene3D" id="3.40.50.2300">
    <property type="match status" value="1"/>
</dbReference>